<name>A0AAU8DII4_9ACTN</name>
<protein>
    <recommendedName>
        <fullName evidence="3">Septum formation-related domain-containing protein</fullName>
    </recommendedName>
</protein>
<evidence type="ECO:0000313" key="2">
    <source>
        <dbReference type="EMBL" id="XCG61994.1"/>
    </source>
</evidence>
<organism evidence="2">
    <name type="scientific">Nakamurella sp. A5-74</name>
    <dbReference type="NCBI Taxonomy" id="3158264"/>
    <lineage>
        <taxon>Bacteria</taxon>
        <taxon>Bacillati</taxon>
        <taxon>Actinomycetota</taxon>
        <taxon>Actinomycetes</taxon>
        <taxon>Nakamurellales</taxon>
        <taxon>Nakamurellaceae</taxon>
        <taxon>Nakamurella</taxon>
    </lineage>
</organism>
<keyword evidence="1" id="KW-0472">Membrane</keyword>
<evidence type="ECO:0000256" key="1">
    <source>
        <dbReference type="SAM" id="Phobius"/>
    </source>
</evidence>
<dbReference type="RefSeq" id="WP_353647610.1">
    <property type="nucleotide sequence ID" value="NZ_CP159218.1"/>
</dbReference>
<dbReference type="EMBL" id="CP159218">
    <property type="protein sequence ID" value="XCG61994.1"/>
    <property type="molecule type" value="Genomic_DNA"/>
</dbReference>
<proteinExistence type="predicted"/>
<feature type="transmembrane region" description="Helical" evidence="1">
    <location>
        <begin position="23"/>
        <end position="43"/>
    </location>
</feature>
<accession>A0AAU8DII4</accession>
<keyword evidence="1" id="KW-0812">Transmembrane</keyword>
<evidence type="ECO:0008006" key="3">
    <source>
        <dbReference type="Google" id="ProtNLM"/>
    </source>
</evidence>
<sequence>MDPRGPVIVDLPDEVPARPRRRVPAWLGVALLVSIALGLAAVAGSRNRTIGGSPASGPRAQLPVEGNCLRWDTDPASQTVPVPGTVRIIGCDDLHQGQVLQAWRIGAQPSSSSIEAGCSRRDQGWSVSMMSTDWDGGSLAYSTTVITSGVEAVDFLACVVIARGTDPPRVLLSESSEFALNPTADATTQLRSARQCLDAGGLGVGCHQLHPVERVGTFAPGGYAGLSGPRHSCFDYAVAVVGSAGAFSGPDALTVREVRTGQGALIDLPRAFCDVVAPVGRAMVGTVVGLGDAPLPLG</sequence>
<keyword evidence="1" id="KW-1133">Transmembrane helix</keyword>
<gene>
    <name evidence="2" type="ORF">ABLG96_11925</name>
</gene>
<dbReference type="AlphaFoldDB" id="A0AAU8DII4"/>
<reference evidence="2" key="1">
    <citation type="submission" date="2024-05" db="EMBL/GenBank/DDBJ databases">
        <authorList>
            <person name="Cai S.Y."/>
            <person name="Jin L.M."/>
            <person name="Li H.R."/>
        </authorList>
    </citation>
    <scope>NUCLEOTIDE SEQUENCE</scope>
    <source>
        <strain evidence="2">A5-74</strain>
    </source>
</reference>